<dbReference type="PANTHER" id="PTHR13608:SF3">
    <property type="entry name" value="ARMADILLO-LIKE HELICAL DOMAIN-CONTAINING PROTEIN 3"/>
    <property type="match status" value="1"/>
</dbReference>
<reference evidence="1" key="1">
    <citation type="submission" date="2021-06" db="EMBL/GenBank/DDBJ databases">
        <authorList>
            <person name="Kallberg Y."/>
            <person name="Tangrot J."/>
            <person name="Rosling A."/>
        </authorList>
    </citation>
    <scope>NUCLEOTIDE SEQUENCE</scope>
    <source>
        <strain evidence="1">CL551</strain>
    </source>
</reference>
<organism evidence="1 2">
    <name type="scientific">Acaulospora morrowiae</name>
    <dbReference type="NCBI Taxonomy" id="94023"/>
    <lineage>
        <taxon>Eukaryota</taxon>
        <taxon>Fungi</taxon>
        <taxon>Fungi incertae sedis</taxon>
        <taxon>Mucoromycota</taxon>
        <taxon>Glomeromycotina</taxon>
        <taxon>Glomeromycetes</taxon>
        <taxon>Diversisporales</taxon>
        <taxon>Acaulosporaceae</taxon>
        <taxon>Acaulospora</taxon>
    </lineage>
</organism>
<feature type="non-terminal residue" evidence="1">
    <location>
        <position position="1"/>
    </location>
</feature>
<accession>A0A9N9GDT3</accession>
<dbReference type="InterPro" id="IPR039868">
    <property type="entry name" value="ARMD3-like"/>
</dbReference>
<gene>
    <name evidence="1" type="ORF">AMORRO_LOCUS7709</name>
</gene>
<dbReference type="AlphaFoldDB" id="A0A9N9GDT3"/>
<evidence type="ECO:0000313" key="2">
    <source>
        <dbReference type="Proteomes" id="UP000789342"/>
    </source>
</evidence>
<comment type="caution">
    <text evidence="1">The sequence shown here is derived from an EMBL/GenBank/DDBJ whole genome shotgun (WGS) entry which is preliminary data.</text>
</comment>
<proteinExistence type="predicted"/>
<evidence type="ECO:0000313" key="1">
    <source>
        <dbReference type="EMBL" id="CAG8599233.1"/>
    </source>
</evidence>
<name>A0A9N9GDT3_9GLOM</name>
<dbReference type="Proteomes" id="UP000789342">
    <property type="component" value="Unassembled WGS sequence"/>
</dbReference>
<sequence length="102" mass="11675">VAQSGQQIDNLKTKVIKSPAKSEFVWKAARPAHGSKPVLKEKFVEIYEKFFKAQYNLYASGDDPSEGLPHFWDELFLLRVNSAYLMKLISETSQEKLWAIKA</sequence>
<dbReference type="OrthoDB" id="2012278at2759"/>
<protein>
    <submittedName>
        <fullName evidence="1">9680_t:CDS:1</fullName>
    </submittedName>
</protein>
<dbReference type="EMBL" id="CAJVPV010006025">
    <property type="protein sequence ID" value="CAG8599233.1"/>
    <property type="molecule type" value="Genomic_DNA"/>
</dbReference>
<dbReference type="GO" id="GO:0005829">
    <property type="term" value="C:cytosol"/>
    <property type="evidence" value="ECO:0007669"/>
    <property type="project" value="TreeGrafter"/>
</dbReference>
<keyword evidence="2" id="KW-1185">Reference proteome</keyword>
<dbReference type="PANTHER" id="PTHR13608">
    <property type="entry name" value="ARMADILLO-LIKE HELICAL DOMAIN-CONTAINING PROTEIN 3"/>
    <property type="match status" value="1"/>
</dbReference>